<protein>
    <submittedName>
        <fullName evidence="1">Uncharacterized protein</fullName>
    </submittedName>
</protein>
<organism evidence="1 2">
    <name type="scientific">Heracleum sosnowskyi</name>
    <dbReference type="NCBI Taxonomy" id="360622"/>
    <lineage>
        <taxon>Eukaryota</taxon>
        <taxon>Viridiplantae</taxon>
        <taxon>Streptophyta</taxon>
        <taxon>Embryophyta</taxon>
        <taxon>Tracheophyta</taxon>
        <taxon>Spermatophyta</taxon>
        <taxon>Magnoliopsida</taxon>
        <taxon>eudicotyledons</taxon>
        <taxon>Gunneridae</taxon>
        <taxon>Pentapetalae</taxon>
        <taxon>asterids</taxon>
        <taxon>campanulids</taxon>
        <taxon>Apiales</taxon>
        <taxon>Apiaceae</taxon>
        <taxon>Apioideae</taxon>
        <taxon>apioid superclade</taxon>
        <taxon>Tordylieae</taxon>
        <taxon>Tordyliinae</taxon>
        <taxon>Heracleum</taxon>
    </lineage>
</organism>
<name>A0AAD8MSL8_9APIA</name>
<dbReference type="SUPFAM" id="SSF50249">
    <property type="entry name" value="Nucleic acid-binding proteins"/>
    <property type="match status" value="1"/>
</dbReference>
<dbReference type="PANTHER" id="PTHR47165:SF4">
    <property type="entry name" value="OS03G0429900 PROTEIN"/>
    <property type="match status" value="1"/>
</dbReference>
<dbReference type="InterPro" id="IPR012340">
    <property type="entry name" value="NA-bd_OB-fold"/>
</dbReference>
<keyword evidence="2" id="KW-1185">Reference proteome</keyword>
<proteinExistence type="predicted"/>
<evidence type="ECO:0000313" key="2">
    <source>
        <dbReference type="Proteomes" id="UP001237642"/>
    </source>
</evidence>
<dbReference type="PANTHER" id="PTHR47165">
    <property type="entry name" value="OS03G0429900 PROTEIN"/>
    <property type="match status" value="1"/>
</dbReference>
<reference evidence="1" key="2">
    <citation type="submission" date="2023-05" db="EMBL/GenBank/DDBJ databases">
        <authorList>
            <person name="Schelkunov M.I."/>
        </authorList>
    </citation>
    <scope>NUCLEOTIDE SEQUENCE</scope>
    <source>
        <strain evidence="1">Hsosn_3</strain>
        <tissue evidence="1">Leaf</tissue>
    </source>
</reference>
<gene>
    <name evidence="1" type="ORF">POM88_016093</name>
</gene>
<comment type="caution">
    <text evidence="1">The sequence shown here is derived from an EMBL/GenBank/DDBJ whole genome shotgun (WGS) entry which is preliminary data.</text>
</comment>
<dbReference type="Gene3D" id="2.40.50.140">
    <property type="entry name" value="Nucleic acid-binding proteins"/>
    <property type="match status" value="1"/>
</dbReference>
<reference evidence="1" key="1">
    <citation type="submission" date="2023-02" db="EMBL/GenBank/DDBJ databases">
        <title>Genome of toxic invasive species Heracleum sosnowskyi carries increased number of genes despite the absence of recent whole-genome duplications.</title>
        <authorList>
            <person name="Schelkunov M."/>
            <person name="Shtratnikova V."/>
            <person name="Makarenko M."/>
            <person name="Klepikova A."/>
            <person name="Omelchenko D."/>
            <person name="Novikova G."/>
            <person name="Obukhova E."/>
            <person name="Bogdanov V."/>
            <person name="Penin A."/>
            <person name="Logacheva M."/>
        </authorList>
    </citation>
    <scope>NUCLEOTIDE SEQUENCE</scope>
    <source>
        <strain evidence="1">Hsosn_3</strain>
        <tissue evidence="1">Leaf</tissue>
    </source>
</reference>
<dbReference type="AlphaFoldDB" id="A0AAD8MSL8"/>
<dbReference type="EMBL" id="JAUIZM010000004">
    <property type="protein sequence ID" value="KAK1387915.1"/>
    <property type="molecule type" value="Genomic_DNA"/>
</dbReference>
<sequence length="192" mass="21781">MQNKEQKQHFGYGAPLAAHGPCRTQPKREDFTDLSYGYHAETITVHIIRIWHTFSLSTYYESATNFLLLGAKNNQIWAIADREEGDRLEQLICRGLLYTITNFKIIAANGPFKPIDTTKTIVFGTRTVIEEYLHGSSVPLFAFTLRSWPQILSSLNKISTLTDAGGIIIDAGDLEYKRNNIRMVDVTLIDNR</sequence>
<dbReference type="Proteomes" id="UP001237642">
    <property type="component" value="Unassembled WGS sequence"/>
</dbReference>
<accession>A0AAD8MSL8</accession>
<evidence type="ECO:0000313" key="1">
    <source>
        <dbReference type="EMBL" id="KAK1387915.1"/>
    </source>
</evidence>